<evidence type="ECO:0000256" key="2">
    <source>
        <dbReference type="ARBA" id="ARBA00011270"/>
    </source>
</evidence>
<comment type="similarity">
    <text evidence="8 9">Belongs to the TrpA family.</text>
</comment>
<dbReference type="NCBIfam" id="TIGR00262">
    <property type="entry name" value="trpA"/>
    <property type="match status" value="1"/>
</dbReference>
<proteinExistence type="inferred from homology"/>
<protein>
    <recommendedName>
        <fullName evidence="8">Tryptophan synthase alpha chain</fullName>
        <ecNumber evidence="8">4.2.1.20</ecNumber>
    </recommendedName>
</protein>
<dbReference type="EMBL" id="JBEPLO010000003">
    <property type="protein sequence ID" value="MET3557281.1"/>
    <property type="molecule type" value="Genomic_DNA"/>
</dbReference>
<feature type="active site" description="Proton acceptor" evidence="8">
    <location>
        <position position="52"/>
    </location>
</feature>
<dbReference type="EC" id="4.2.1.20" evidence="8"/>
<comment type="caution">
    <text evidence="10">The sequence shown here is derived from an EMBL/GenBank/DDBJ whole genome shotgun (WGS) entry which is preliminary data.</text>
</comment>
<accession>A0ABV2FFD5</accession>
<keyword evidence="4 8" id="KW-0822">Tryptophan biosynthesis</keyword>
<evidence type="ECO:0000256" key="8">
    <source>
        <dbReference type="HAMAP-Rule" id="MF_00131"/>
    </source>
</evidence>
<keyword evidence="6 8" id="KW-0456">Lyase</keyword>
<keyword evidence="5 8" id="KW-0057">Aromatic amino acid biosynthesis</keyword>
<name>A0ABV2FFD5_9STRE</name>
<comment type="subunit">
    <text evidence="2 8">Tetramer of two alpha and two beta chains.</text>
</comment>
<evidence type="ECO:0000256" key="6">
    <source>
        <dbReference type="ARBA" id="ARBA00023239"/>
    </source>
</evidence>
<reference evidence="10 11" key="1">
    <citation type="submission" date="2024-06" db="EMBL/GenBank/DDBJ databases">
        <title>Genomic Encyclopedia of Type Strains, Phase IV (KMG-IV): sequencing the most valuable type-strain genomes for metagenomic binning, comparative biology and taxonomic classification.</title>
        <authorList>
            <person name="Goeker M."/>
        </authorList>
    </citation>
    <scope>NUCLEOTIDE SEQUENCE [LARGE SCALE GENOMIC DNA]</scope>
    <source>
        <strain evidence="10 11">DSM 28303</strain>
    </source>
</reference>
<dbReference type="PANTHER" id="PTHR43406:SF1">
    <property type="entry name" value="TRYPTOPHAN SYNTHASE ALPHA CHAIN, CHLOROPLASTIC"/>
    <property type="match status" value="1"/>
</dbReference>
<dbReference type="GO" id="GO:0004834">
    <property type="term" value="F:tryptophan synthase activity"/>
    <property type="evidence" value="ECO:0007669"/>
    <property type="project" value="UniProtKB-EC"/>
</dbReference>
<dbReference type="CDD" id="cd04724">
    <property type="entry name" value="Tryptophan_synthase_alpha"/>
    <property type="match status" value="1"/>
</dbReference>
<evidence type="ECO:0000256" key="5">
    <source>
        <dbReference type="ARBA" id="ARBA00023141"/>
    </source>
</evidence>
<organism evidence="10 11">
    <name type="scientific">Streptococcus rupicaprae</name>
    <dbReference type="NCBI Taxonomy" id="759619"/>
    <lineage>
        <taxon>Bacteria</taxon>
        <taxon>Bacillati</taxon>
        <taxon>Bacillota</taxon>
        <taxon>Bacilli</taxon>
        <taxon>Lactobacillales</taxon>
        <taxon>Streptococcaceae</taxon>
        <taxon>Streptococcus</taxon>
    </lineage>
</organism>
<dbReference type="InterPro" id="IPR002028">
    <property type="entry name" value="Trp_synthase_suA"/>
</dbReference>
<keyword evidence="3 8" id="KW-0028">Amino-acid biosynthesis</keyword>
<dbReference type="PANTHER" id="PTHR43406">
    <property type="entry name" value="TRYPTOPHAN SYNTHASE, ALPHA CHAIN"/>
    <property type="match status" value="1"/>
</dbReference>
<dbReference type="Pfam" id="PF00290">
    <property type="entry name" value="Trp_syntA"/>
    <property type="match status" value="1"/>
</dbReference>
<dbReference type="HAMAP" id="MF_00131">
    <property type="entry name" value="Trp_synth_alpha"/>
    <property type="match status" value="1"/>
</dbReference>
<dbReference type="InterPro" id="IPR018204">
    <property type="entry name" value="Trp_synthase_alpha_AS"/>
</dbReference>
<evidence type="ECO:0000256" key="4">
    <source>
        <dbReference type="ARBA" id="ARBA00022822"/>
    </source>
</evidence>
<keyword evidence="11" id="KW-1185">Reference proteome</keyword>
<dbReference type="InterPro" id="IPR013785">
    <property type="entry name" value="Aldolase_TIM"/>
</dbReference>
<comment type="pathway">
    <text evidence="1 8">Amino-acid biosynthesis; L-tryptophan biosynthesis; L-tryptophan from chorismate: step 5/5.</text>
</comment>
<gene>
    <name evidence="8" type="primary">trpA</name>
    <name evidence="10" type="ORF">ABID29_000390</name>
</gene>
<dbReference type="Proteomes" id="UP001549122">
    <property type="component" value="Unassembled WGS sequence"/>
</dbReference>
<evidence type="ECO:0000313" key="10">
    <source>
        <dbReference type="EMBL" id="MET3557281.1"/>
    </source>
</evidence>
<feature type="active site" description="Proton acceptor" evidence="8">
    <location>
        <position position="63"/>
    </location>
</feature>
<dbReference type="Gene3D" id="3.20.20.70">
    <property type="entry name" value="Aldolase class I"/>
    <property type="match status" value="1"/>
</dbReference>
<evidence type="ECO:0000256" key="3">
    <source>
        <dbReference type="ARBA" id="ARBA00022605"/>
    </source>
</evidence>
<dbReference type="PROSITE" id="PS00167">
    <property type="entry name" value="TRP_SYNTHASE_ALPHA"/>
    <property type="match status" value="1"/>
</dbReference>
<evidence type="ECO:0000313" key="11">
    <source>
        <dbReference type="Proteomes" id="UP001549122"/>
    </source>
</evidence>
<sequence length="293" mass="32133">MRKHLERHLMAIKSEGRGLFIPYIMAGDHEKGLEGLAETLSQLEDLGVSAIELGVPFSDPVADGPVIEAAGQRSLARGVTLSGLIDVLKGYQTDLPLVIMSYLNPIYQYGIERFITALSETPVKGLIILDLPHEHSLMIKSYLTDTDIALVPLVSLTTGLDRQKRLLKDAEGFVYAVAVNGVTGLGKSYKDELDSHLAQLSELADLSVLTGFGVSTKEDIDRFNRVSDGVIVGSKIVDALYRKDDSIKDLIRYAVQASLSDENSLRQEKVVTDVEKFSRRTAMGSKRNLNLLC</sequence>
<comment type="function">
    <text evidence="8">The alpha subunit is responsible for the aldol cleavage of indoleglycerol phosphate to indole and glyceraldehyde 3-phosphate.</text>
</comment>
<evidence type="ECO:0000256" key="1">
    <source>
        <dbReference type="ARBA" id="ARBA00004733"/>
    </source>
</evidence>
<evidence type="ECO:0000256" key="7">
    <source>
        <dbReference type="ARBA" id="ARBA00049047"/>
    </source>
</evidence>
<dbReference type="InterPro" id="IPR011060">
    <property type="entry name" value="RibuloseP-bd_barrel"/>
</dbReference>
<dbReference type="SUPFAM" id="SSF51366">
    <property type="entry name" value="Ribulose-phoshate binding barrel"/>
    <property type="match status" value="1"/>
</dbReference>
<evidence type="ECO:0000256" key="9">
    <source>
        <dbReference type="RuleBase" id="RU003662"/>
    </source>
</evidence>
<comment type="catalytic activity">
    <reaction evidence="7 8">
        <text>(1S,2R)-1-C-(indol-3-yl)glycerol 3-phosphate + L-serine = D-glyceraldehyde 3-phosphate + L-tryptophan + H2O</text>
        <dbReference type="Rhea" id="RHEA:10532"/>
        <dbReference type="ChEBI" id="CHEBI:15377"/>
        <dbReference type="ChEBI" id="CHEBI:33384"/>
        <dbReference type="ChEBI" id="CHEBI:57912"/>
        <dbReference type="ChEBI" id="CHEBI:58866"/>
        <dbReference type="ChEBI" id="CHEBI:59776"/>
        <dbReference type="EC" id="4.2.1.20"/>
    </reaction>
</comment>